<dbReference type="Pfam" id="PF00881">
    <property type="entry name" value="Nitroreductase"/>
    <property type="match status" value="1"/>
</dbReference>
<protein>
    <submittedName>
        <fullName evidence="3">SagB/ThcOx family dehydrogenase</fullName>
    </submittedName>
</protein>
<name>A0A369T6Y9_9PROT</name>
<dbReference type="Gene3D" id="3.40.109.10">
    <property type="entry name" value="NADH Oxidase"/>
    <property type="match status" value="1"/>
</dbReference>
<dbReference type="InterPro" id="IPR000415">
    <property type="entry name" value="Nitroreductase-like"/>
</dbReference>
<dbReference type="AlphaFoldDB" id="A0A369T6Y9"/>
<dbReference type="PANTHER" id="PTHR43745:SF2">
    <property type="entry name" value="NITROREDUCTASE MJ1384-RELATED"/>
    <property type="match status" value="1"/>
</dbReference>
<sequence>MSESRVRQVNAAGRMELPAPTTNGSMPLEAAIGRRRSRRSFRAEPLALADLSQLLWAAQGVTNPAGFRAAPSAGALYPLELYVVAGHVEGLASGVYRADVSGAALDHVQSGDERQALARIALHQDWMVDAPVIIAVAAVFERTTAKYHARGERYVHIEAGCAVQNVYLQATALGLGTTVVGAFDDEAVQRRLGMAERERPLALLPVGRYQD</sequence>
<organism evidence="3 4">
    <name type="scientific">Ferruginivarius sediminum</name>
    <dbReference type="NCBI Taxonomy" id="2661937"/>
    <lineage>
        <taxon>Bacteria</taxon>
        <taxon>Pseudomonadati</taxon>
        <taxon>Pseudomonadota</taxon>
        <taxon>Alphaproteobacteria</taxon>
        <taxon>Rhodospirillales</taxon>
        <taxon>Rhodospirillaceae</taxon>
        <taxon>Ferruginivarius</taxon>
    </lineage>
</organism>
<dbReference type="NCBIfam" id="TIGR03605">
    <property type="entry name" value="antibiot_sagB"/>
    <property type="match status" value="1"/>
</dbReference>
<dbReference type="RefSeq" id="WP_114583041.1">
    <property type="nucleotide sequence ID" value="NZ_QPMH01000016.1"/>
</dbReference>
<dbReference type="GO" id="GO:0016491">
    <property type="term" value="F:oxidoreductase activity"/>
    <property type="evidence" value="ECO:0007669"/>
    <property type="project" value="InterPro"/>
</dbReference>
<feature type="domain" description="Nitroreductase" evidence="2">
    <location>
        <begin position="33"/>
        <end position="208"/>
    </location>
</feature>
<evidence type="ECO:0000313" key="3">
    <source>
        <dbReference type="EMBL" id="RDD61038.1"/>
    </source>
</evidence>
<reference evidence="3 4" key="1">
    <citation type="submission" date="2018-07" db="EMBL/GenBank/DDBJ databases">
        <title>Venubactetium sediminum gen. nov., sp. nov., isolated from a marine solar saltern.</title>
        <authorList>
            <person name="Wang S."/>
        </authorList>
    </citation>
    <scope>NUCLEOTIDE SEQUENCE [LARGE SCALE GENOMIC DNA]</scope>
    <source>
        <strain evidence="3 4">WD2A32</strain>
    </source>
</reference>
<feature type="region of interest" description="Disordered" evidence="1">
    <location>
        <begin position="1"/>
        <end position="27"/>
    </location>
</feature>
<dbReference type="PANTHER" id="PTHR43745">
    <property type="entry name" value="NITROREDUCTASE MJ1384-RELATED"/>
    <property type="match status" value="1"/>
</dbReference>
<dbReference type="EMBL" id="QPMH01000016">
    <property type="protein sequence ID" value="RDD61038.1"/>
    <property type="molecule type" value="Genomic_DNA"/>
</dbReference>
<dbReference type="InterPro" id="IPR029479">
    <property type="entry name" value="Nitroreductase"/>
</dbReference>
<comment type="caution">
    <text evidence="3">The sequence shown here is derived from an EMBL/GenBank/DDBJ whole genome shotgun (WGS) entry which is preliminary data.</text>
</comment>
<accession>A0A369T6Y9</accession>
<dbReference type="InterPro" id="IPR020051">
    <property type="entry name" value="SagB-type_dehydrogenase"/>
</dbReference>
<dbReference type="InterPro" id="IPR052544">
    <property type="entry name" value="Bacteriocin_Proc_Enz"/>
</dbReference>
<evidence type="ECO:0000259" key="2">
    <source>
        <dbReference type="Pfam" id="PF00881"/>
    </source>
</evidence>
<evidence type="ECO:0000313" key="4">
    <source>
        <dbReference type="Proteomes" id="UP000253941"/>
    </source>
</evidence>
<evidence type="ECO:0000256" key="1">
    <source>
        <dbReference type="SAM" id="MobiDB-lite"/>
    </source>
</evidence>
<dbReference type="Proteomes" id="UP000253941">
    <property type="component" value="Unassembled WGS sequence"/>
</dbReference>
<proteinExistence type="predicted"/>
<keyword evidence="4" id="KW-1185">Reference proteome</keyword>
<dbReference type="SUPFAM" id="SSF55469">
    <property type="entry name" value="FMN-dependent nitroreductase-like"/>
    <property type="match status" value="1"/>
</dbReference>
<gene>
    <name evidence="3" type="ORF">DRB17_15045</name>
</gene>
<dbReference type="CDD" id="cd02142">
    <property type="entry name" value="McbC_SagB-like_oxidoreductase"/>
    <property type="match status" value="1"/>
</dbReference>